<dbReference type="NCBIfam" id="TIGR00238">
    <property type="entry name" value="KamA family radical SAM protein"/>
    <property type="match status" value="1"/>
</dbReference>
<evidence type="ECO:0000256" key="3">
    <source>
        <dbReference type="ARBA" id="ARBA00022691"/>
    </source>
</evidence>
<dbReference type="InterPro" id="IPR058240">
    <property type="entry name" value="rSAM_sf"/>
</dbReference>
<keyword evidence="2 9" id="KW-0004">4Fe-4S</keyword>
<evidence type="ECO:0000259" key="11">
    <source>
        <dbReference type="PROSITE" id="PS51918"/>
    </source>
</evidence>
<evidence type="ECO:0000256" key="7">
    <source>
        <dbReference type="ARBA" id="ARBA00023014"/>
    </source>
</evidence>
<feature type="binding site" evidence="9">
    <location>
        <position position="147"/>
    </location>
    <ligand>
        <name>[4Fe-4S] cluster</name>
        <dbReference type="ChEBI" id="CHEBI:49883"/>
        <note>4Fe-4S-S-AdoMet</note>
    </ligand>
</feature>
<protein>
    <submittedName>
        <fullName evidence="12">Lysine 2,3-aminomutase</fullName>
    </submittedName>
</protein>
<evidence type="ECO:0000313" key="13">
    <source>
        <dbReference type="Proteomes" id="UP000218113"/>
    </source>
</evidence>
<evidence type="ECO:0000256" key="4">
    <source>
        <dbReference type="ARBA" id="ARBA00022723"/>
    </source>
</evidence>
<keyword evidence="6" id="KW-0408">Iron</keyword>
<dbReference type="InterPro" id="IPR025895">
    <property type="entry name" value="LAM_C_dom"/>
</dbReference>
<evidence type="ECO:0000256" key="2">
    <source>
        <dbReference type="ARBA" id="ARBA00022485"/>
    </source>
</evidence>
<gene>
    <name evidence="12" type="ORF">COB67_06560</name>
</gene>
<keyword evidence="8" id="KW-0413">Isomerase</keyword>
<dbReference type="CDD" id="cd01335">
    <property type="entry name" value="Radical_SAM"/>
    <property type="match status" value="1"/>
</dbReference>
<organism evidence="12 13">
    <name type="scientific">SAR324 cluster bacterium</name>
    <dbReference type="NCBI Taxonomy" id="2024889"/>
    <lineage>
        <taxon>Bacteria</taxon>
        <taxon>Deltaproteobacteria</taxon>
        <taxon>SAR324 cluster</taxon>
    </lineage>
</organism>
<keyword evidence="3" id="KW-0949">S-adenosyl-L-methionine</keyword>
<dbReference type="Pfam" id="PF12544">
    <property type="entry name" value="LAM_C"/>
    <property type="match status" value="1"/>
</dbReference>
<feature type="binding site" evidence="9">
    <location>
        <position position="144"/>
    </location>
    <ligand>
        <name>[4Fe-4S] cluster</name>
        <dbReference type="ChEBI" id="CHEBI:49883"/>
        <note>4Fe-4S-S-AdoMet</note>
    </ligand>
</feature>
<keyword evidence="5 10" id="KW-0663">Pyridoxal phosphate</keyword>
<sequence length="382" mass="44245">MNGYLESLPCSPMNHCISTIQTFRQQFFPQITNEQWNSWKWQLQNRPKTPEKLQQYLELTPSELTAFGGHQERLPLGITPYYLALITQSSLRKTMIPQEGELLISPEERIDPLCEEKDSPLPNLVHRYSDRVLFLTTQNCAVYCRYCTRARLVGQGEHRVSRSDWQQNLDYIHQHSEIREVILSGGDALFLDDGSLEFLLQELRKIPHVQIIRLGSKIPVVLPQRVTEDLVQMLRKYHPVYLSLHVLHPDELNEVSKVAISRLVDAGVVIASQTVFLKGVNDRFEIIRELMEKLLFFRIRPYALYQCDLIHGSRHFRTSIQQGIEIIEKLRLHSSGYAVPHYIADPPGGKVTLSPQTIISRDEQGYHLKNWEGKPVFYPDPI</sequence>
<keyword evidence="7 9" id="KW-0411">Iron-sulfur</keyword>
<dbReference type="SFLD" id="SFLDG01070">
    <property type="entry name" value="PLP-dependent"/>
    <property type="match status" value="1"/>
</dbReference>
<dbReference type="Proteomes" id="UP000218113">
    <property type="component" value="Unassembled WGS sequence"/>
</dbReference>
<name>A0A2A4T4C0_9DELT</name>
<feature type="binding site" evidence="9">
    <location>
        <position position="140"/>
    </location>
    <ligand>
        <name>[4Fe-4S] cluster</name>
        <dbReference type="ChEBI" id="CHEBI:49883"/>
        <note>4Fe-4S-S-AdoMet</note>
    </ligand>
</feature>
<comment type="cofactor">
    <cofactor evidence="1 10">
        <name>pyridoxal 5'-phosphate</name>
        <dbReference type="ChEBI" id="CHEBI:597326"/>
    </cofactor>
</comment>
<dbReference type="SUPFAM" id="SSF102114">
    <property type="entry name" value="Radical SAM enzymes"/>
    <property type="match status" value="1"/>
</dbReference>
<accession>A0A2A4T4C0</accession>
<dbReference type="GO" id="GO:0051539">
    <property type="term" value="F:4 iron, 4 sulfur cluster binding"/>
    <property type="evidence" value="ECO:0007669"/>
    <property type="project" value="UniProtKB-KW"/>
</dbReference>
<feature type="domain" description="Radical SAM core" evidence="11">
    <location>
        <begin position="126"/>
        <end position="338"/>
    </location>
</feature>
<dbReference type="GO" id="GO:0046872">
    <property type="term" value="F:metal ion binding"/>
    <property type="evidence" value="ECO:0007669"/>
    <property type="project" value="UniProtKB-KW"/>
</dbReference>
<dbReference type="EMBL" id="NVSR01000035">
    <property type="protein sequence ID" value="PCI28368.1"/>
    <property type="molecule type" value="Genomic_DNA"/>
</dbReference>
<evidence type="ECO:0000256" key="9">
    <source>
        <dbReference type="PIRSR" id="PIRSR004911-1"/>
    </source>
</evidence>
<evidence type="ECO:0000256" key="5">
    <source>
        <dbReference type="ARBA" id="ARBA00022898"/>
    </source>
</evidence>
<dbReference type="SFLD" id="SFLDS00029">
    <property type="entry name" value="Radical_SAM"/>
    <property type="match status" value="1"/>
</dbReference>
<dbReference type="PIRSF" id="PIRSF004911">
    <property type="entry name" value="DUF160"/>
    <property type="match status" value="1"/>
</dbReference>
<evidence type="ECO:0000313" key="12">
    <source>
        <dbReference type="EMBL" id="PCI28368.1"/>
    </source>
</evidence>
<feature type="modified residue" description="N6-(pyridoxal phosphate)lysine" evidence="10">
    <location>
        <position position="350"/>
    </location>
</feature>
<dbReference type="Gene3D" id="6.10.140.1170">
    <property type="match status" value="1"/>
</dbReference>
<evidence type="ECO:0000256" key="10">
    <source>
        <dbReference type="PIRSR" id="PIRSR603739-50"/>
    </source>
</evidence>
<reference evidence="13" key="1">
    <citation type="submission" date="2017-08" db="EMBL/GenBank/DDBJ databases">
        <title>A dynamic microbial community with high functional redundancy inhabits the cold, oxic subseafloor aquifer.</title>
        <authorList>
            <person name="Tully B.J."/>
            <person name="Wheat C.G."/>
            <person name="Glazer B.T."/>
            <person name="Huber J.A."/>
        </authorList>
    </citation>
    <scope>NUCLEOTIDE SEQUENCE [LARGE SCALE GENOMIC DNA]</scope>
</reference>
<evidence type="ECO:0000256" key="6">
    <source>
        <dbReference type="ARBA" id="ARBA00023004"/>
    </source>
</evidence>
<comment type="caution">
    <text evidence="12">The sequence shown here is derived from an EMBL/GenBank/DDBJ whole genome shotgun (WGS) entry which is preliminary data.</text>
</comment>
<evidence type="ECO:0000256" key="8">
    <source>
        <dbReference type="ARBA" id="ARBA00023235"/>
    </source>
</evidence>
<dbReference type="Pfam" id="PF04055">
    <property type="entry name" value="Radical_SAM"/>
    <property type="match status" value="1"/>
</dbReference>
<dbReference type="InterPro" id="IPR003739">
    <property type="entry name" value="Lys_aminomutase/Glu_NH3_mut"/>
</dbReference>
<dbReference type="PROSITE" id="PS51918">
    <property type="entry name" value="RADICAL_SAM"/>
    <property type="match status" value="1"/>
</dbReference>
<dbReference type="Gene3D" id="3.20.20.70">
    <property type="entry name" value="Aldolase class I"/>
    <property type="match status" value="1"/>
</dbReference>
<evidence type="ECO:0000256" key="1">
    <source>
        <dbReference type="ARBA" id="ARBA00001933"/>
    </source>
</evidence>
<proteinExistence type="predicted"/>
<dbReference type="PANTHER" id="PTHR30538">
    <property type="entry name" value="LYSINE 2,3-AMINOMUTASE-RELATED"/>
    <property type="match status" value="1"/>
</dbReference>
<dbReference type="PANTHER" id="PTHR30538:SF1">
    <property type="entry name" value="L-LYSINE 2,3-AMINOMUTASE"/>
    <property type="match status" value="1"/>
</dbReference>
<dbReference type="InterPro" id="IPR007197">
    <property type="entry name" value="rSAM"/>
</dbReference>
<dbReference type="InterPro" id="IPR013785">
    <property type="entry name" value="Aldolase_TIM"/>
</dbReference>
<keyword evidence="4 9" id="KW-0479">Metal-binding</keyword>
<dbReference type="GO" id="GO:0016853">
    <property type="term" value="F:isomerase activity"/>
    <property type="evidence" value="ECO:0007669"/>
    <property type="project" value="UniProtKB-KW"/>
</dbReference>
<dbReference type="AlphaFoldDB" id="A0A2A4T4C0"/>